<protein>
    <submittedName>
        <fullName evidence="2">Uncharacterized protein</fullName>
    </submittedName>
</protein>
<feature type="compositionally biased region" description="Basic residues" evidence="1">
    <location>
        <begin position="29"/>
        <end position="41"/>
    </location>
</feature>
<feature type="region of interest" description="Disordered" evidence="1">
    <location>
        <begin position="1"/>
        <end position="41"/>
    </location>
</feature>
<accession>A0A834MTZ1</accession>
<proteinExistence type="predicted"/>
<sequence>MEGRKLGYDTEQTERLERTNDGSASLREGKKKKKKRNTIRKVSLRASTKARQSVELQNLATRVSFCKHNYHGMLHDPETARKFSPLQNSMSNKTRINRGFAGQGDLASFAFSAALRRRYPAARFLPSFLPSCLPFFLATGNQRRSLSSRLTFEQGNTIESTLSDALFLPTVVSL</sequence>
<reference evidence="2" key="1">
    <citation type="journal article" date="2020" name="G3 (Bethesda)">
        <title>High-Quality Assemblies for Three Invasive Social Wasps from the &lt;i&gt;Vespula&lt;/i&gt; Genus.</title>
        <authorList>
            <person name="Harrop T.W.R."/>
            <person name="Guhlin J."/>
            <person name="McLaughlin G.M."/>
            <person name="Permina E."/>
            <person name="Stockwell P."/>
            <person name="Gilligan J."/>
            <person name="Le Lec M.F."/>
            <person name="Gruber M.A.M."/>
            <person name="Quinn O."/>
            <person name="Lovegrove M."/>
            <person name="Duncan E.J."/>
            <person name="Remnant E.J."/>
            <person name="Van Eeckhoven J."/>
            <person name="Graham B."/>
            <person name="Knapp R.A."/>
            <person name="Langford K.W."/>
            <person name="Kronenberg Z."/>
            <person name="Press M.O."/>
            <person name="Eacker S.M."/>
            <person name="Wilson-Rankin E.E."/>
            <person name="Purcell J."/>
            <person name="Lester P.J."/>
            <person name="Dearden P.K."/>
        </authorList>
    </citation>
    <scope>NUCLEOTIDE SEQUENCE</scope>
    <source>
        <strain evidence="2">Linc-1</strain>
    </source>
</reference>
<evidence type="ECO:0000313" key="2">
    <source>
        <dbReference type="EMBL" id="KAF7385277.1"/>
    </source>
</evidence>
<dbReference type="EMBL" id="JACSDZ010000016">
    <property type="protein sequence ID" value="KAF7385277.1"/>
    <property type="molecule type" value="Genomic_DNA"/>
</dbReference>
<gene>
    <name evidence="2" type="ORF">HZH68_013707</name>
</gene>
<evidence type="ECO:0000313" key="3">
    <source>
        <dbReference type="Proteomes" id="UP000617340"/>
    </source>
</evidence>
<dbReference type="Proteomes" id="UP000617340">
    <property type="component" value="Unassembled WGS sequence"/>
</dbReference>
<dbReference type="AlphaFoldDB" id="A0A834MTZ1"/>
<evidence type="ECO:0000256" key="1">
    <source>
        <dbReference type="SAM" id="MobiDB-lite"/>
    </source>
</evidence>
<comment type="caution">
    <text evidence="2">The sequence shown here is derived from an EMBL/GenBank/DDBJ whole genome shotgun (WGS) entry which is preliminary data.</text>
</comment>
<name>A0A834MTZ1_VESGE</name>
<organism evidence="2 3">
    <name type="scientific">Vespula germanica</name>
    <name type="common">German yellow jacket</name>
    <name type="synonym">Paravespula germanica</name>
    <dbReference type="NCBI Taxonomy" id="30212"/>
    <lineage>
        <taxon>Eukaryota</taxon>
        <taxon>Metazoa</taxon>
        <taxon>Ecdysozoa</taxon>
        <taxon>Arthropoda</taxon>
        <taxon>Hexapoda</taxon>
        <taxon>Insecta</taxon>
        <taxon>Pterygota</taxon>
        <taxon>Neoptera</taxon>
        <taxon>Endopterygota</taxon>
        <taxon>Hymenoptera</taxon>
        <taxon>Apocrita</taxon>
        <taxon>Aculeata</taxon>
        <taxon>Vespoidea</taxon>
        <taxon>Vespidae</taxon>
        <taxon>Vespinae</taxon>
        <taxon>Vespula</taxon>
    </lineage>
</organism>
<feature type="compositionally biased region" description="Basic and acidic residues" evidence="1">
    <location>
        <begin position="1"/>
        <end position="20"/>
    </location>
</feature>
<keyword evidence="3" id="KW-1185">Reference proteome</keyword>